<feature type="region of interest" description="Disordered" evidence="1">
    <location>
        <begin position="46"/>
        <end position="74"/>
    </location>
</feature>
<keyword evidence="3" id="KW-1185">Reference proteome</keyword>
<protein>
    <recommendedName>
        <fullName evidence="4">EF-hand domain-containing protein</fullName>
    </recommendedName>
</protein>
<evidence type="ECO:0000313" key="2">
    <source>
        <dbReference type="EMBL" id="KAF2174375.1"/>
    </source>
</evidence>
<dbReference type="InterPro" id="IPR018247">
    <property type="entry name" value="EF_Hand_1_Ca_BS"/>
</dbReference>
<feature type="compositionally biased region" description="Polar residues" evidence="1">
    <location>
        <begin position="52"/>
        <end position="66"/>
    </location>
</feature>
<gene>
    <name evidence="2" type="ORF">K469DRAFT_693795</name>
</gene>
<feature type="region of interest" description="Disordered" evidence="1">
    <location>
        <begin position="251"/>
        <end position="280"/>
    </location>
</feature>
<dbReference type="PROSITE" id="PS00018">
    <property type="entry name" value="EF_HAND_1"/>
    <property type="match status" value="1"/>
</dbReference>
<evidence type="ECO:0008006" key="4">
    <source>
        <dbReference type="Google" id="ProtNLM"/>
    </source>
</evidence>
<name>A0A6A6D5Q1_9PEZI</name>
<organism evidence="2 3">
    <name type="scientific">Zopfia rhizophila CBS 207.26</name>
    <dbReference type="NCBI Taxonomy" id="1314779"/>
    <lineage>
        <taxon>Eukaryota</taxon>
        <taxon>Fungi</taxon>
        <taxon>Dikarya</taxon>
        <taxon>Ascomycota</taxon>
        <taxon>Pezizomycotina</taxon>
        <taxon>Dothideomycetes</taxon>
        <taxon>Dothideomycetes incertae sedis</taxon>
        <taxon>Zopfiaceae</taxon>
        <taxon>Zopfia</taxon>
    </lineage>
</organism>
<sequence length="588" mass="61932">SEEKRARQDLCRNPRLVFGDPAVPKRSLLIENRSGQALRELYALPAGRQRDQNGTQSGSQSGTQNWGVDRLGEEPVGDGETFRLTLRVPDCRVDLRAVYEDDEAEEKRGVDACSVRNLVFDGSGVPHPPEIPLSFLNRHDAPVAELYISGTDKDEWGPDRLETPLERGGRRRLDIAVDCTADMRIVFPNGAAEERREVDLCAETLIVFRPGWTVAARLDAGLAEPPPPRPGSLRLRNAARVPVVQLYVDAPRKEDAAGEPERGPDRLGRNVLGSPPLRSGTLRSGPVPSGWMAALALPVLLLAAMPAAAQAPHAIPVTLRGNWFAGSCEAPEAMLALTARSAARIGKEPSRLDRFTALRDIPGWLLGTSEGVEAPRLLLRARDAGLETAEPDAKTLDANLPGDVPVTAWRRCEPPPLAWMLRHGEGAAVLGAVERMEAGCVPGATALACAEAVVAAADVSGDRLLGPAEIARIARGLGWMIAVRAGTAGDDDLISVGGPLLGGLAAARVMVGSLDYDGDGRLSARELAQDRSGPASPPVAGTSPGTLPGAAQGSPALGAAAGRPLKLDGLEQGAGLLRDLLDGLLDGG</sequence>
<dbReference type="EMBL" id="ML995146">
    <property type="protein sequence ID" value="KAF2174375.1"/>
    <property type="molecule type" value="Genomic_DNA"/>
</dbReference>
<feature type="compositionally biased region" description="Low complexity" evidence="1">
    <location>
        <begin position="547"/>
        <end position="558"/>
    </location>
</feature>
<feature type="non-terminal residue" evidence="2">
    <location>
        <position position="1"/>
    </location>
</feature>
<reference evidence="2" key="1">
    <citation type="journal article" date="2020" name="Stud. Mycol.">
        <title>101 Dothideomycetes genomes: a test case for predicting lifestyles and emergence of pathogens.</title>
        <authorList>
            <person name="Haridas S."/>
            <person name="Albert R."/>
            <person name="Binder M."/>
            <person name="Bloem J."/>
            <person name="Labutti K."/>
            <person name="Salamov A."/>
            <person name="Andreopoulos B."/>
            <person name="Baker S."/>
            <person name="Barry K."/>
            <person name="Bills G."/>
            <person name="Bluhm B."/>
            <person name="Cannon C."/>
            <person name="Castanera R."/>
            <person name="Culley D."/>
            <person name="Daum C."/>
            <person name="Ezra D."/>
            <person name="Gonzalez J."/>
            <person name="Henrissat B."/>
            <person name="Kuo A."/>
            <person name="Liang C."/>
            <person name="Lipzen A."/>
            <person name="Lutzoni F."/>
            <person name="Magnuson J."/>
            <person name="Mondo S."/>
            <person name="Nolan M."/>
            <person name="Ohm R."/>
            <person name="Pangilinan J."/>
            <person name="Park H.-J."/>
            <person name="Ramirez L."/>
            <person name="Alfaro M."/>
            <person name="Sun H."/>
            <person name="Tritt A."/>
            <person name="Yoshinaga Y."/>
            <person name="Zwiers L.-H."/>
            <person name="Turgeon B."/>
            <person name="Goodwin S."/>
            <person name="Spatafora J."/>
            <person name="Crous P."/>
            <person name="Grigoriev I."/>
        </authorList>
    </citation>
    <scope>NUCLEOTIDE SEQUENCE</scope>
    <source>
        <strain evidence="2">CBS 207.26</strain>
    </source>
</reference>
<evidence type="ECO:0000313" key="3">
    <source>
        <dbReference type="Proteomes" id="UP000800200"/>
    </source>
</evidence>
<feature type="region of interest" description="Disordered" evidence="1">
    <location>
        <begin position="526"/>
        <end position="558"/>
    </location>
</feature>
<evidence type="ECO:0000256" key="1">
    <source>
        <dbReference type="SAM" id="MobiDB-lite"/>
    </source>
</evidence>
<dbReference type="Proteomes" id="UP000800200">
    <property type="component" value="Unassembled WGS sequence"/>
</dbReference>
<dbReference type="AlphaFoldDB" id="A0A6A6D5Q1"/>
<accession>A0A6A6D5Q1</accession>
<proteinExistence type="predicted"/>
<feature type="compositionally biased region" description="Basic and acidic residues" evidence="1">
    <location>
        <begin position="251"/>
        <end position="268"/>
    </location>
</feature>